<dbReference type="InterPro" id="IPR025161">
    <property type="entry name" value="IS402-like_dom"/>
</dbReference>
<dbReference type="AlphaFoldDB" id="A0A917YFZ9"/>
<comment type="caution">
    <text evidence="2">The sequence shown here is derived from an EMBL/GenBank/DDBJ whole genome shotgun (WGS) entry which is preliminary data.</text>
</comment>
<dbReference type="Proteomes" id="UP000598196">
    <property type="component" value="Unassembled WGS sequence"/>
</dbReference>
<organism evidence="2 3">
    <name type="scientific">Gemmobacter aquaticus</name>
    <dbReference type="NCBI Taxonomy" id="490185"/>
    <lineage>
        <taxon>Bacteria</taxon>
        <taxon>Pseudomonadati</taxon>
        <taxon>Pseudomonadota</taxon>
        <taxon>Alphaproteobacteria</taxon>
        <taxon>Rhodobacterales</taxon>
        <taxon>Paracoccaceae</taxon>
        <taxon>Gemmobacter</taxon>
    </lineage>
</organism>
<dbReference type="Pfam" id="PF13340">
    <property type="entry name" value="DUF4096"/>
    <property type="match status" value="1"/>
</dbReference>
<evidence type="ECO:0000259" key="1">
    <source>
        <dbReference type="Pfam" id="PF13340"/>
    </source>
</evidence>
<keyword evidence="3" id="KW-1185">Reference proteome</keyword>
<dbReference type="EMBL" id="BMLP01000001">
    <property type="protein sequence ID" value="GGO23183.1"/>
    <property type="molecule type" value="Genomic_DNA"/>
</dbReference>
<feature type="domain" description="Insertion element IS402-like" evidence="1">
    <location>
        <begin position="33"/>
        <end position="86"/>
    </location>
</feature>
<reference evidence="2 3" key="1">
    <citation type="journal article" date="2014" name="Int. J. Syst. Evol. Microbiol.">
        <title>Complete genome sequence of Corynebacterium casei LMG S-19264T (=DSM 44701T), isolated from a smear-ripened cheese.</title>
        <authorList>
            <consortium name="US DOE Joint Genome Institute (JGI-PGF)"/>
            <person name="Walter F."/>
            <person name="Albersmeier A."/>
            <person name="Kalinowski J."/>
            <person name="Ruckert C."/>
        </authorList>
    </citation>
    <scope>NUCLEOTIDE SEQUENCE [LARGE SCALE GENOMIC DNA]</scope>
    <source>
        <strain evidence="2 3">CGMCC 1.7029</strain>
    </source>
</reference>
<accession>A0A917YFZ9</accession>
<sequence>MVKAGICDGDQFGPNLISDYGSAFFNRFTLAVRAQKGRKPPKHRVVLDGIFWIALTNLPWRVLLEEFGKWSIVYRQIRPRMLVELWEGMLP</sequence>
<proteinExistence type="predicted"/>
<name>A0A917YFZ9_9RHOB</name>
<protein>
    <recommendedName>
        <fullName evidence="1">Insertion element IS402-like domain-containing protein</fullName>
    </recommendedName>
</protein>
<gene>
    <name evidence="2" type="ORF">GCM10010991_00240</name>
</gene>
<evidence type="ECO:0000313" key="3">
    <source>
        <dbReference type="Proteomes" id="UP000598196"/>
    </source>
</evidence>
<evidence type="ECO:0000313" key="2">
    <source>
        <dbReference type="EMBL" id="GGO23183.1"/>
    </source>
</evidence>